<name>A0A9W7SX85_9PEZI</name>
<sequence length="473" mass="52362">MLTILVALFAAVATAFIEPQHECRNRGEGCALDCSPESKKGLQHECWAYLNMTGYIKDWVAENGTEAGIQDVGFAQAYLSWSGKNGRTCNIVASNTCDAPETDNAAYQNEQQFYTLWNIFSVQQFYAQYSTALSRSQPLASTKLGQIVDHVAPPAEHTVGYSEWFNMLMMGVVWAGLAVVPITFGGAGAVVEAQLIGPLIVNGVWTVSRTPPFTDIRAKYTQTAETRFQTLANIDGDLADMVSTYLKQVSDEVKAIQNNVECFIALCGPGGFSARVTLDLNEQSLALYKSLELFTLAEALTASGVIIAKSTGINPMQVAKDTGEIKCPGFGPAGNCYNWWYDKDNGNTYAFHDTHKLDRDFTDLINWIWDQKLVDNMADIFANEACAGKKIDMTLEANTTPKTICAMNTKNCEYAYKPGDQPDWLHPNHKQFTNCDNDRDYLADCAWFGQQVVLPLSYLGPYLQHDSYCRVRG</sequence>
<evidence type="ECO:0000313" key="3">
    <source>
        <dbReference type="Proteomes" id="UP001138500"/>
    </source>
</evidence>
<accession>A0A9W7SX85</accession>
<proteinExistence type="predicted"/>
<feature type="chain" id="PRO_5040818616" evidence="1">
    <location>
        <begin position="16"/>
        <end position="473"/>
    </location>
</feature>
<dbReference type="OrthoDB" id="5345753at2759"/>
<dbReference type="AlphaFoldDB" id="A0A9W7SX85"/>
<keyword evidence="3" id="KW-1185">Reference proteome</keyword>
<comment type="caution">
    <text evidence="2">The sequence shown here is derived from an EMBL/GenBank/DDBJ whole genome shotgun (WGS) entry which is preliminary data.</text>
</comment>
<feature type="signal peptide" evidence="1">
    <location>
        <begin position="1"/>
        <end position="15"/>
    </location>
</feature>
<gene>
    <name evidence="2" type="ORF">Tdes44962_MAKER01729</name>
</gene>
<protein>
    <submittedName>
        <fullName evidence="2">Uncharacterized protein</fullName>
    </submittedName>
</protein>
<keyword evidence="1" id="KW-0732">Signal</keyword>
<reference evidence="2 3" key="2">
    <citation type="journal article" date="2021" name="Curr. Genet.">
        <title>Genetic response to nitrogen starvation in the aggressive Eucalyptus foliar pathogen Teratosphaeria destructans.</title>
        <authorList>
            <person name="Havenga M."/>
            <person name="Wingfield B.D."/>
            <person name="Wingfield M.J."/>
            <person name="Dreyer L.L."/>
            <person name="Roets F."/>
            <person name="Aylward J."/>
        </authorList>
    </citation>
    <scope>NUCLEOTIDE SEQUENCE [LARGE SCALE GENOMIC DNA]</scope>
    <source>
        <strain evidence="2">CMW44962</strain>
    </source>
</reference>
<dbReference type="Proteomes" id="UP001138500">
    <property type="component" value="Unassembled WGS sequence"/>
</dbReference>
<dbReference type="EMBL" id="RIBY02000668">
    <property type="protein sequence ID" value="KAH9838878.1"/>
    <property type="molecule type" value="Genomic_DNA"/>
</dbReference>
<evidence type="ECO:0000313" key="2">
    <source>
        <dbReference type="EMBL" id="KAH9838878.1"/>
    </source>
</evidence>
<evidence type="ECO:0000256" key="1">
    <source>
        <dbReference type="SAM" id="SignalP"/>
    </source>
</evidence>
<reference evidence="2 3" key="1">
    <citation type="journal article" date="2018" name="IMA Fungus">
        <title>IMA Genome-F 10: Nine draft genome sequences of Claviceps purpurea s.lat., including C. arundinis, C. humidiphila, and C. cf. spartinae, pseudomolecules for the pitch canker pathogen Fusarium circinatum, draft genome of Davidsoniella eucalypti, Grosmannia galeiformis, Quambalaria eucalypti, and Teratosphaeria destructans.</title>
        <authorList>
            <person name="Wingfield B.D."/>
            <person name="Liu M."/>
            <person name="Nguyen H.D."/>
            <person name="Lane F.A."/>
            <person name="Morgan S.W."/>
            <person name="De Vos L."/>
            <person name="Wilken P.M."/>
            <person name="Duong T.A."/>
            <person name="Aylward J."/>
            <person name="Coetzee M.P."/>
            <person name="Dadej K."/>
            <person name="De Beer Z.W."/>
            <person name="Findlay W."/>
            <person name="Havenga M."/>
            <person name="Kolarik M."/>
            <person name="Menzies J.G."/>
            <person name="Naidoo K."/>
            <person name="Pochopski O."/>
            <person name="Shoukouhi P."/>
            <person name="Santana Q.C."/>
            <person name="Seifert K.A."/>
            <person name="Soal N."/>
            <person name="Steenkamp E.T."/>
            <person name="Tatham C.T."/>
            <person name="van der Nest M.A."/>
            <person name="Wingfield M.J."/>
        </authorList>
    </citation>
    <scope>NUCLEOTIDE SEQUENCE [LARGE SCALE GENOMIC DNA]</scope>
    <source>
        <strain evidence="2">CMW44962</strain>
    </source>
</reference>
<organism evidence="2 3">
    <name type="scientific">Teratosphaeria destructans</name>
    <dbReference type="NCBI Taxonomy" id="418781"/>
    <lineage>
        <taxon>Eukaryota</taxon>
        <taxon>Fungi</taxon>
        <taxon>Dikarya</taxon>
        <taxon>Ascomycota</taxon>
        <taxon>Pezizomycotina</taxon>
        <taxon>Dothideomycetes</taxon>
        <taxon>Dothideomycetidae</taxon>
        <taxon>Mycosphaerellales</taxon>
        <taxon>Teratosphaeriaceae</taxon>
        <taxon>Teratosphaeria</taxon>
    </lineage>
</organism>